<protein>
    <submittedName>
        <fullName evidence="1">Uncharacterized protein</fullName>
    </submittedName>
</protein>
<dbReference type="Proteomes" id="UP000449906">
    <property type="component" value="Unassembled WGS sequence"/>
</dbReference>
<name>A0A7J5DT85_NOCSI</name>
<dbReference type="RefSeq" id="WP_151582017.1">
    <property type="nucleotide sequence ID" value="NZ_WBVM01000003.1"/>
</dbReference>
<comment type="caution">
    <text evidence="1">The sequence shown here is derived from an EMBL/GenBank/DDBJ whole genome shotgun (WGS) entry which is preliminary data.</text>
</comment>
<proteinExistence type="predicted"/>
<evidence type="ECO:0000313" key="1">
    <source>
        <dbReference type="EMBL" id="KAB2808337.1"/>
    </source>
</evidence>
<evidence type="ECO:0000313" key="2">
    <source>
        <dbReference type="Proteomes" id="UP000449906"/>
    </source>
</evidence>
<gene>
    <name evidence="1" type="ORF">F9L07_22745</name>
</gene>
<reference evidence="1 2" key="1">
    <citation type="submission" date="2019-09" db="EMBL/GenBank/DDBJ databases">
        <title>Pimelobacter sp. isolated from Paulinella.</title>
        <authorList>
            <person name="Jeong S.E."/>
        </authorList>
    </citation>
    <scope>NUCLEOTIDE SEQUENCE [LARGE SCALE GENOMIC DNA]</scope>
    <source>
        <strain evidence="1 2">Pch-N</strain>
    </source>
</reference>
<sequence>MSQIEPAHAAAILAMAAMFDNRKESEEKARALAFFLNRAASKRDLDPMRTFGLEDCRDAICNHYDRTGEFLTPSHLLDEVLRIRSKRISEHPPLVPPPGLDDAEERHWLAGATRRIGDGQTYDSDAPYELVHDAPRVRALLAAATPPAPDDAA</sequence>
<organism evidence="1 2">
    <name type="scientific">Nocardioides simplex</name>
    <name type="common">Arthrobacter simplex</name>
    <dbReference type="NCBI Taxonomy" id="2045"/>
    <lineage>
        <taxon>Bacteria</taxon>
        <taxon>Bacillati</taxon>
        <taxon>Actinomycetota</taxon>
        <taxon>Actinomycetes</taxon>
        <taxon>Propionibacteriales</taxon>
        <taxon>Nocardioidaceae</taxon>
        <taxon>Pimelobacter</taxon>
    </lineage>
</organism>
<dbReference type="AlphaFoldDB" id="A0A7J5DT85"/>
<dbReference type="EMBL" id="WBVM01000003">
    <property type="protein sequence ID" value="KAB2808337.1"/>
    <property type="molecule type" value="Genomic_DNA"/>
</dbReference>
<accession>A0A7J5DT85</accession>